<evidence type="ECO:0000313" key="2">
    <source>
        <dbReference type="EMBL" id="CAF0857490.1"/>
    </source>
</evidence>
<comment type="caution">
    <text evidence="2">The sequence shown here is derived from an EMBL/GenBank/DDBJ whole genome shotgun (WGS) entry which is preliminary data.</text>
</comment>
<evidence type="ECO:0000313" key="3">
    <source>
        <dbReference type="Proteomes" id="UP000663879"/>
    </source>
</evidence>
<keyword evidence="3" id="KW-1185">Reference proteome</keyword>
<sequence>MSKRLHTLKLEIAHGSDRHEIPIYSDSPPTVGDLIKELEKKTRVPYSNIQIIFKGQRLHLQPEVALVKFGIFSGNKLQMIGERLSPSHDAIFRRILGIGKDVDLIVKALNESTQEFSLMESGGVDKVMAKEYLPQLHKRARQMKQDLQAFYNVLVEVEDSKNDLADDIRKHHANVKRHITENMSKSDSLIERISRLI</sequence>
<dbReference type="InterPro" id="IPR000626">
    <property type="entry name" value="Ubiquitin-like_dom"/>
</dbReference>
<gene>
    <name evidence="2" type="ORF">OXX778_LOCUS9269</name>
</gene>
<dbReference type="EMBL" id="CAJNOC010001354">
    <property type="protein sequence ID" value="CAF0857490.1"/>
    <property type="molecule type" value="Genomic_DNA"/>
</dbReference>
<feature type="domain" description="Ubiquitin-like" evidence="1">
    <location>
        <begin position="6"/>
        <end position="86"/>
    </location>
</feature>
<organism evidence="2 3">
    <name type="scientific">Brachionus calyciflorus</name>
    <dbReference type="NCBI Taxonomy" id="104777"/>
    <lineage>
        <taxon>Eukaryota</taxon>
        <taxon>Metazoa</taxon>
        <taxon>Spiralia</taxon>
        <taxon>Gnathifera</taxon>
        <taxon>Rotifera</taxon>
        <taxon>Eurotatoria</taxon>
        <taxon>Monogononta</taxon>
        <taxon>Pseudotrocha</taxon>
        <taxon>Ploima</taxon>
        <taxon>Brachionidae</taxon>
        <taxon>Brachionus</taxon>
    </lineage>
</organism>
<dbReference type="Gene3D" id="3.10.20.90">
    <property type="entry name" value="Phosphatidylinositol 3-kinase Catalytic Subunit, Chain A, domain 1"/>
    <property type="match status" value="1"/>
</dbReference>
<evidence type="ECO:0000259" key="1">
    <source>
        <dbReference type="PROSITE" id="PS50053"/>
    </source>
</evidence>
<dbReference type="SUPFAM" id="SSF63491">
    <property type="entry name" value="BAG domain"/>
    <property type="match status" value="1"/>
</dbReference>
<dbReference type="PROSITE" id="PS50053">
    <property type="entry name" value="UBIQUITIN_2"/>
    <property type="match status" value="1"/>
</dbReference>
<dbReference type="AlphaFoldDB" id="A0A813WNE4"/>
<dbReference type="InterPro" id="IPR029071">
    <property type="entry name" value="Ubiquitin-like_domsf"/>
</dbReference>
<proteinExistence type="predicted"/>
<reference evidence="2" key="1">
    <citation type="submission" date="2021-02" db="EMBL/GenBank/DDBJ databases">
        <authorList>
            <person name="Nowell W R."/>
        </authorList>
    </citation>
    <scope>NUCLEOTIDE SEQUENCE</scope>
    <source>
        <strain evidence="2">Ploen Becks lab</strain>
    </source>
</reference>
<protein>
    <recommendedName>
        <fullName evidence="1">Ubiquitin-like domain-containing protein</fullName>
    </recommendedName>
</protein>
<dbReference type="Proteomes" id="UP000663879">
    <property type="component" value="Unassembled WGS sequence"/>
</dbReference>
<name>A0A813WNE4_9BILA</name>
<dbReference type="SUPFAM" id="SSF54236">
    <property type="entry name" value="Ubiquitin-like"/>
    <property type="match status" value="1"/>
</dbReference>
<accession>A0A813WNE4</accession>
<dbReference type="OrthoDB" id="417450at2759"/>